<feature type="compositionally biased region" description="Basic and acidic residues" evidence="7">
    <location>
        <begin position="184"/>
        <end position="197"/>
    </location>
</feature>
<dbReference type="SMART" id="SM00320">
    <property type="entry name" value="WD40"/>
    <property type="match status" value="2"/>
</dbReference>
<sequence>MEAFNIAIANEDHNAYIFDVRKFDRALNILKGHVAAVMSVEFSPTGEELVTGSYDRTIRLFQRDKGHSRDIYHLKRMQRVFSTTWTPDSKYILSGSDDGNIRLWRANASKREGIKTARQRQAEEYNERLVERFEHMPEVRRIKRHRHIPQIVKKAGEIKAEELKAIKRREENERKHSKKKFEKRKSEREKMVLAREK</sequence>
<dbReference type="eggNOG" id="KOG0268">
    <property type="taxonomic scope" value="Eukaryota"/>
</dbReference>
<dbReference type="SUPFAM" id="SSF50998">
    <property type="entry name" value="Quinoprotein alcohol dehydrogenase-like"/>
    <property type="match status" value="1"/>
</dbReference>
<feature type="region of interest" description="Disordered" evidence="7">
    <location>
        <begin position="167"/>
        <end position="197"/>
    </location>
</feature>
<evidence type="ECO:0000259" key="8">
    <source>
        <dbReference type="Pfam" id="PF04158"/>
    </source>
</evidence>
<accession>R8BY88</accession>
<organism evidence="9 10">
    <name type="scientific">Phaeoacremonium minimum (strain UCR-PA7)</name>
    <name type="common">Esca disease fungus</name>
    <name type="synonym">Togninia minima</name>
    <dbReference type="NCBI Taxonomy" id="1286976"/>
    <lineage>
        <taxon>Eukaryota</taxon>
        <taxon>Fungi</taxon>
        <taxon>Dikarya</taxon>
        <taxon>Ascomycota</taxon>
        <taxon>Pezizomycotina</taxon>
        <taxon>Sordariomycetes</taxon>
        <taxon>Sordariomycetidae</taxon>
        <taxon>Togniniales</taxon>
        <taxon>Togniniaceae</taxon>
        <taxon>Phaeoacremonium</taxon>
    </lineage>
</organism>
<dbReference type="RefSeq" id="XP_007910996.1">
    <property type="nucleotide sequence ID" value="XM_007912805.1"/>
</dbReference>
<keyword evidence="5" id="KW-0539">Nucleus</keyword>
<feature type="repeat" description="WD" evidence="6">
    <location>
        <begin position="80"/>
        <end position="114"/>
    </location>
</feature>
<keyword evidence="4" id="KW-0677">Repeat</keyword>
<dbReference type="HOGENOM" id="CLU_123075_0_0_1"/>
<feature type="repeat" description="WD" evidence="6">
    <location>
        <begin position="30"/>
        <end position="62"/>
    </location>
</feature>
<gene>
    <name evidence="9" type="ORF">UCRPA7_207</name>
</gene>
<evidence type="ECO:0000256" key="3">
    <source>
        <dbReference type="ARBA" id="ARBA00022574"/>
    </source>
</evidence>
<reference evidence="10" key="1">
    <citation type="journal article" date="2013" name="Genome Announc.">
        <title>Draft genome sequence of the ascomycete Phaeoacremonium aleophilum strain UCR-PA7, a causal agent of the esca disease complex in grapevines.</title>
        <authorList>
            <person name="Blanco-Ulate B."/>
            <person name="Rolshausen P."/>
            <person name="Cantu D."/>
        </authorList>
    </citation>
    <scope>NUCLEOTIDE SEQUENCE [LARGE SCALE GENOMIC DNA]</scope>
    <source>
        <strain evidence="10">UCR-PA7</strain>
    </source>
</reference>
<dbReference type="AlphaFoldDB" id="R8BY88"/>
<dbReference type="Pfam" id="PF00400">
    <property type="entry name" value="WD40"/>
    <property type="match status" value="2"/>
</dbReference>
<evidence type="ECO:0000313" key="10">
    <source>
        <dbReference type="Proteomes" id="UP000014074"/>
    </source>
</evidence>
<feature type="domain" description="Sof1-like protein" evidence="8">
    <location>
        <begin position="106"/>
        <end position="192"/>
    </location>
</feature>
<dbReference type="InterPro" id="IPR051733">
    <property type="entry name" value="WD_repeat_DCAF13/WDSOF1"/>
</dbReference>
<evidence type="ECO:0000313" key="9">
    <source>
        <dbReference type="EMBL" id="EOO04302.1"/>
    </source>
</evidence>
<evidence type="ECO:0000256" key="5">
    <source>
        <dbReference type="ARBA" id="ARBA00023242"/>
    </source>
</evidence>
<dbReference type="EMBL" id="KB932781">
    <property type="protein sequence ID" value="EOO04302.1"/>
    <property type="molecule type" value="Genomic_DNA"/>
</dbReference>
<protein>
    <submittedName>
        <fullName evidence="9">Putative u3 small nucleolar rna associated protein</fullName>
    </submittedName>
</protein>
<dbReference type="InterPro" id="IPR001680">
    <property type="entry name" value="WD40_rpt"/>
</dbReference>
<dbReference type="PANTHER" id="PTHR22851:SF0">
    <property type="entry name" value="DDB1- AND CUL4-ASSOCIATED FACTOR 13"/>
    <property type="match status" value="1"/>
</dbReference>
<dbReference type="InterPro" id="IPR011047">
    <property type="entry name" value="Quinoprotein_ADH-like_sf"/>
</dbReference>
<proteinExistence type="inferred from homology"/>
<dbReference type="PROSITE" id="PS50082">
    <property type="entry name" value="WD_REPEATS_2"/>
    <property type="match status" value="2"/>
</dbReference>
<dbReference type="Pfam" id="PF04158">
    <property type="entry name" value="Sof1"/>
    <property type="match status" value="1"/>
</dbReference>
<dbReference type="GO" id="GO:0032040">
    <property type="term" value="C:small-subunit processome"/>
    <property type="evidence" value="ECO:0007669"/>
    <property type="project" value="TreeGrafter"/>
</dbReference>
<keyword evidence="10" id="KW-1185">Reference proteome</keyword>
<dbReference type="InterPro" id="IPR015943">
    <property type="entry name" value="WD40/YVTN_repeat-like_dom_sf"/>
</dbReference>
<evidence type="ECO:0000256" key="6">
    <source>
        <dbReference type="PROSITE-ProRule" id="PRU00221"/>
    </source>
</evidence>
<keyword evidence="3 6" id="KW-0853">WD repeat</keyword>
<evidence type="ECO:0000256" key="4">
    <source>
        <dbReference type="ARBA" id="ARBA00022737"/>
    </source>
</evidence>
<dbReference type="PROSITE" id="PS50294">
    <property type="entry name" value="WD_REPEATS_REGION"/>
    <property type="match status" value="2"/>
</dbReference>
<dbReference type="PANTHER" id="PTHR22851">
    <property type="entry name" value="U3 SMALL NUCLEOLAR RNA U3 SNORNA ASSOCIATED PROTEIN"/>
    <property type="match status" value="1"/>
</dbReference>
<name>R8BY88_PHAM7</name>
<dbReference type="OrthoDB" id="10249065at2759"/>
<comment type="subcellular location">
    <subcellularLocation>
        <location evidence="1">Nucleus</location>
        <location evidence="1">Nucleolus</location>
    </subcellularLocation>
</comment>
<dbReference type="KEGG" id="tmn:UCRPA7_207"/>
<dbReference type="GeneID" id="19322282"/>
<evidence type="ECO:0000256" key="7">
    <source>
        <dbReference type="SAM" id="MobiDB-lite"/>
    </source>
</evidence>
<dbReference type="Proteomes" id="UP000014074">
    <property type="component" value="Unassembled WGS sequence"/>
</dbReference>
<evidence type="ECO:0000256" key="1">
    <source>
        <dbReference type="ARBA" id="ARBA00004604"/>
    </source>
</evidence>
<comment type="similarity">
    <text evidence="2">Belongs to the WD repeat DCAF13/WDSOF1 family.</text>
</comment>
<evidence type="ECO:0000256" key="2">
    <source>
        <dbReference type="ARBA" id="ARBA00005649"/>
    </source>
</evidence>
<dbReference type="GO" id="GO:0000462">
    <property type="term" value="P:maturation of SSU-rRNA from tricistronic rRNA transcript (SSU-rRNA, 5.8S rRNA, LSU-rRNA)"/>
    <property type="evidence" value="ECO:0007669"/>
    <property type="project" value="TreeGrafter"/>
</dbReference>
<dbReference type="Gene3D" id="2.130.10.10">
    <property type="entry name" value="YVTN repeat-like/Quinoprotein amine dehydrogenase"/>
    <property type="match status" value="1"/>
</dbReference>
<dbReference type="InterPro" id="IPR007287">
    <property type="entry name" value="Sof1"/>
</dbReference>